<evidence type="ECO:0000259" key="4">
    <source>
        <dbReference type="PROSITE" id="PS50089"/>
    </source>
</evidence>
<evidence type="ECO:0000256" key="2">
    <source>
        <dbReference type="ARBA" id="ARBA00022771"/>
    </source>
</evidence>
<dbReference type="InterPro" id="IPR018957">
    <property type="entry name" value="Znf_C3HC4_RING-type"/>
</dbReference>
<dbReference type="EMBL" id="MN740765">
    <property type="protein sequence ID" value="QHS82352.1"/>
    <property type="molecule type" value="Genomic_DNA"/>
</dbReference>
<keyword evidence="3" id="KW-0862">Zinc</keyword>
<dbReference type="PROSITE" id="PS00518">
    <property type="entry name" value="ZF_RING_1"/>
    <property type="match status" value="1"/>
</dbReference>
<dbReference type="SMART" id="SM00184">
    <property type="entry name" value="RING"/>
    <property type="match status" value="1"/>
</dbReference>
<dbReference type="Pfam" id="PF00097">
    <property type="entry name" value="zf-C3HC4"/>
    <property type="match status" value="1"/>
</dbReference>
<evidence type="ECO:0000313" key="5">
    <source>
        <dbReference type="EMBL" id="QHS82352.1"/>
    </source>
</evidence>
<dbReference type="Gene3D" id="3.30.40.10">
    <property type="entry name" value="Zinc/RING finger domain, C3HC4 (zinc finger)"/>
    <property type="match status" value="1"/>
</dbReference>
<dbReference type="PROSITE" id="PS50089">
    <property type="entry name" value="ZF_RING_2"/>
    <property type="match status" value="1"/>
</dbReference>
<dbReference type="InterPro" id="IPR047126">
    <property type="entry name" value="RNF141-like"/>
</dbReference>
<keyword evidence="2" id="KW-0863">Zinc-finger</keyword>
<evidence type="ECO:0000256" key="3">
    <source>
        <dbReference type="ARBA" id="ARBA00022833"/>
    </source>
</evidence>
<evidence type="ECO:0000256" key="1">
    <source>
        <dbReference type="ARBA" id="ARBA00022723"/>
    </source>
</evidence>
<protein>
    <recommendedName>
        <fullName evidence="4">RING-type domain-containing protein</fullName>
    </recommendedName>
</protein>
<proteinExistence type="predicted"/>
<dbReference type="InterPro" id="IPR017907">
    <property type="entry name" value="Znf_RING_CS"/>
</dbReference>
<feature type="domain" description="RING-type" evidence="4">
    <location>
        <begin position="116"/>
        <end position="162"/>
    </location>
</feature>
<dbReference type="SUPFAM" id="SSF57850">
    <property type="entry name" value="RING/U-box"/>
    <property type="match status" value="1"/>
</dbReference>
<reference evidence="5" key="1">
    <citation type="journal article" date="2020" name="Nature">
        <title>Giant virus diversity and host interactions through global metagenomics.</title>
        <authorList>
            <person name="Schulz F."/>
            <person name="Roux S."/>
            <person name="Paez-Espino D."/>
            <person name="Jungbluth S."/>
            <person name="Walsh D.A."/>
            <person name="Denef V.J."/>
            <person name="McMahon K.D."/>
            <person name="Konstantinidis K.T."/>
            <person name="Eloe-Fadrosh E.A."/>
            <person name="Kyrpides N.C."/>
            <person name="Woyke T."/>
        </authorList>
    </citation>
    <scope>NUCLEOTIDE SEQUENCE</scope>
    <source>
        <strain evidence="5">GVMAG-S-1101165-79</strain>
    </source>
</reference>
<dbReference type="GO" id="GO:0008270">
    <property type="term" value="F:zinc ion binding"/>
    <property type="evidence" value="ECO:0007669"/>
    <property type="project" value="UniProtKB-KW"/>
</dbReference>
<name>A0A6C0ARH3_9ZZZZ</name>
<dbReference type="InterPro" id="IPR001841">
    <property type="entry name" value="Znf_RING"/>
</dbReference>
<keyword evidence="1" id="KW-0479">Metal-binding</keyword>
<dbReference type="PANTHER" id="PTHR12109">
    <property type="entry name" value="RING FINGER PROTEIN 141-RELATED"/>
    <property type="match status" value="1"/>
</dbReference>
<dbReference type="InterPro" id="IPR013083">
    <property type="entry name" value="Znf_RING/FYVE/PHD"/>
</dbReference>
<accession>A0A6C0ARH3</accession>
<sequence>MSDGRNSPISIMDLPGEPLWFIDRIGDRSLINNWNSNINNNNNHLNINNNVTMMAATYPTNYNYNNINHNINHNINYDTLIYYPRASLSAGALVRSIPSELVLDQAIEFSEEQCECCICMDQKEAENICQLNCQHSFCVSCIDTSLKTFRDRNQDVICALCRTEVKKITFKKEENRDKIQEYL</sequence>
<dbReference type="AlphaFoldDB" id="A0A6C0ARH3"/>
<organism evidence="5">
    <name type="scientific">viral metagenome</name>
    <dbReference type="NCBI Taxonomy" id="1070528"/>
    <lineage>
        <taxon>unclassified sequences</taxon>
        <taxon>metagenomes</taxon>
        <taxon>organismal metagenomes</taxon>
    </lineage>
</organism>